<sequence>MEKIFRMFKYISISFFLLISTATAAQINMEKVPRDPQGFTLGINLAGPFNRIMDNDRTGISFLTRINVAEDLFFRGEAGFENVSFNQDAYSYDSNGTFLKAGIELNSLSKREPGTHAHLLFGIAYGMAIQEQSASRFTIENSYWPDFVDRVGSHTVNTHWVELSGGPRIEVFQNLYLGWSIHLRVSVLRDNPEMLKPYYVPGFGNGDNRLNGGFSYTIEYLIPWKK</sequence>
<feature type="signal peptide" evidence="1">
    <location>
        <begin position="1"/>
        <end position="24"/>
    </location>
</feature>
<dbReference type="RefSeq" id="WP_207915975.1">
    <property type="nucleotide sequence ID" value="NZ_SLWK01000005.1"/>
</dbReference>
<comment type="caution">
    <text evidence="2">The sequence shown here is derived from an EMBL/GenBank/DDBJ whole genome shotgun (WGS) entry which is preliminary data.</text>
</comment>
<keyword evidence="1" id="KW-0732">Signal</keyword>
<dbReference type="Pfam" id="PF19515">
    <property type="entry name" value="DUF6048"/>
    <property type="match status" value="1"/>
</dbReference>
<dbReference type="InterPro" id="IPR046111">
    <property type="entry name" value="DUF6048"/>
</dbReference>
<protein>
    <recommendedName>
        <fullName evidence="4">Outer membrane protein with beta-barrel domain</fullName>
    </recommendedName>
</protein>
<proteinExistence type="predicted"/>
<feature type="chain" id="PRO_5020230711" description="Outer membrane protein with beta-barrel domain" evidence="1">
    <location>
        <begin position="25"/>
        <end position="226"/>
    </location>
</feature>
<reference evidence="2 3" key="1">
    <citation type="submission" date="2019-03" db="EMBL/GenBank/DDBJ databases">
        <title>Genomic Encyclopedia of Type Strains, Phase IV (KMG-IV): sequencing the most valuable type-strain genomes for metagenomic binning, comparative biology and taxonomic classification.</title>
        <authorList>
            <person name="Goeker M."/>
        </authorList>
    </citation>
    <scope>NUCLEOTIDE SEQUENCE [LARGE SCALE GENOMIC DNA]</scope>
    <source>
        <strain evidence="2 3">DSM 24179</strain>
    </source>
</reference>
<organism evidence="2 3">
    <name type="scientific">Natronoflexus pectinivorans</name>
    <dbReference type="NCBI Taxonomy" id="682526"/>
    <lineage>
        <taxon>Bacteria</taxon>
        <taxon>Pseudomonadati</taxon>
        <taxon>Bacteroidota</taxon>
        <taxon>Bacteroidia</taxon>
        <taxon>Marinilabiliales</taxon>
        <taxon>Marinilabiliaceae</taxon>
        <taxon>Natronoflexus</taxon>
    </lineage>
</organism>
<evidence type="ECO:0000313" key="2">
    <source>
        <dbReference type="EMBL" id="TCO08456.1"/>
    </source>
</evidence>
<dbReference type="AlphaFoldDB" id="A0A4V2RWH5"/>
<evidence type="ECO:0000313" key="3">
    <source>
        <dbReference type="Proteomes" id="UP000295221"/>
    </source>
</evidence>
<dbReference type="EMBL" id="SLWK01000005">
    <property type="protein sequence ID" value="TCO08456.1"/>
    <property type="molecule type" value="Genomic_DNA"/>
</dbReference>
<dbReference type="Proteomes" id="UP000295221">
    <property type="component" value="Unassembled WGS sequence"/>
</dbReference>
<gene>
    <name evidence="2" type="ORF">EV194_105264</name>
</gene>
<keyword evidence="3" id="KW-1185">Reference proteome</keyword>
<accession>A0A4V2RWH5</accession>
<evidence type="ECO:0000256" key="1">
    <source>
        <dbReference type="SAM" id="SignalP"/>
    </source>
</evidence>
<name>A0A4V2RWH5_9BACT</name>
<evidence type="ECO:0008006" key="4">
    <source>
        <dbReference type="Google" id="ProtNLM"/>
    </source>
</evidence>